<gene>
    <name evidence="1" type="ORF">C8N29_11142</name>
</gene>
<evidence type="ECO:0000313" key="2">
    <source>
        <dbReference type="Proteomes" id="UP000244223"/>
    </source>
</evidence>
<name>A0A2T5IX46_9GAMM</name>
<comment type="caution">
    <text evidence="1">The sequence shown here is derived from an EMBL/GenBank/DDBJ whole genome shotgun (WGS) entry which is preliminary data.</text>
</comment>
<sequence length="123" mass="15287">MRFVHEVIDWNRYSNEQKQVIWYRLDEHLHIILPQFVRIYDPRKIFQSIERYQIPQKSRDLWRCVYNLIRFQDKCRIDFKECGFSLKEGASLVAIDQQLHQLSMAYYERSFVRAQYFHITHQE</sequence>
<reference evidence="1 2" key="1">
    <citation type="submission" date="2018-04" db="EMBL/GenBank/DDBJ databases">
        <title>Genomic Encyclopedia of Archaeal and Bacterial Type Strains, Phase II (KMG-II): from individual species to whole genera.</title>
        <authorList>
            <person name="Goeker M."/>
        </authorList>
    </citation>
    <scope>NUCLEOTIDE SEQUENCE [LARGE SCALE GENOMIC DNA]</scope>
    <source>
        <strain evidence="1 2">DSM 5822</strain>
    </source>
</reference>
<dbReference type="EMBL" id="QAON01000011">
    <property type="protein sequence ID" value="PTQ88521.1"/>
    <property type="molecule type" value="Genomic_DNA"/>
</dbReference>
<keyword evidence="2" id="KW-1185">Reference proteome</keyword>
<accession>A0A2T5IX46</accession>
<dbReference type="AlphaFoldDB" id="A0A2T5IX46"/>
<organism evidence="1 2">
    <name type="scientific">Agitococcus lubricus</name>
    <dbReference type="NCBI Taxonomy" id="1077255"/>
    <lineage>
        <taxon>Bacteria</taxon>
        <taxon>Pseudomonadati</taxon>
        <taxon>Pseudomonadota</taxon>
        <taxon>Gammaproteobacteria</taxon>
        <taxon>Moraxellales</taxon>
        <taxon>Moraxellaceae</taxon>
        <taxon>Agitococcus</taxon>
    </lineage>
</organism>
<dbReference type="Proteomes" id="UP000244223">
    <property type="component" value="Unassembled WGS sequence"/>
</dbReference>
<evidence type="ECO:0000313" key="1">
    <source>
        <dbReference type="EMBL" id="PTQ88521.1"/>
    </source>
</evidence>
<proteinExistence type="predicted"/>
<protein>
    <submittedName>
        <fullName evidence="1">Uncharacterized protein</fullName>
    </submittedName>
</protein>